<feature type="compositionally biased region" description="Low complexity" evidence="2">
    <location>
        <begin position="430"/>
        <end position="443"/>
    </location>
</feature>
<organism evidence="3 4">
    <name type="scientific">Schizophyllum amplum</name>
    <dbReference type="NCBI Taxonomy" id="97359"/>
    <lineage>
        <taxon>Eukaryota</taxon>
        <taxon>Fungi</taxon>
        <taxon>Dikarya</taxon>
        <taxon>Basidiomycota</taxon>
        <taxon>Agaricomycotina</taxon>
        <taxon>Agaricomycetes</taxon>
        <taxon>Agaricomycetidae</taxon>
        <taxon>Agaricales</taxon>
        <taxon>Schizophyllaceae</taxon>
        <taxon>Schizophyllum</taxon>
    </lineage>
</organism>
<feature type="coiled-coil region" evidence="1">
    <location>
        <begin position="725"/>
        <end position="759"/>
    </location>
</feature>
<feature type="region of interest" description="Disordered" evidence="2">
    <location>
        <begin position="413"/>
        <end position="577"/>
    </location>
</feature>
<dbReference type="Gene3D" id="2.130.10.10">
    <property type="entry name" value="YVTN repeat-like/Quinoprotein amine dehydrogenase"/>
    <property type="match status" value="1"/>
</dbReference>
<dbReference type="GO" id="GO:0005737">
    <property type="term" value="C:cytoplasm"/>
    <property type="evidence" value="ECO:0007669"/>
    <property type="project" value="TreeGrafter"/>
</dbReference>
<dbReference type="InterPro" id="IPR036322">
    <property type="entry name" value="WD40_repeat_dom_sf"/>
</dbReference>
<evidence type="ECO:0000313" key="3">
    <source>
        <dbReference type="EMBL" id="TRM58575.1"/>
    </source>
</evidence>
<feature type="region of interest" description="Disordered" evidence="2">
    <location>
        <begin position="333"/>
        <end position="401"/>
    </location>
</feature>
<feature type="region of interest" description="Disordered" evidence="2">
    <location>
        <begin position="643"/>
        <end position="685"/>
    </location>
</feature>
<protein>
    <submittedName>
        <fullName evidence="3">WD40-repeat-containing domain protein</fullName>
    </submittedName>
</protein>
<feature type="compositionally biased region" description="Polar residues" evidence="2">
    <location>
        <begin position="347"/>
        <end position="357"/>
    </location>
</feature>
<sequence length="760" mass="81313">MLAVAATDSLCLADPAALKRAPSSLSACFSFTAPPSAACWASDNAYMYFVSGHKLQKYDPATNSIHVIYETTDETPICELLVKDKGTLVTACEAKVLVIDGIQATPRIAQTLDSHKGPVEHLALSNDTSLLASTAVNTVHIHNLTLGSQTSLRGLTAYHGQHISACVFHPYARTRLLLAIGKSLIIYDITKPSTPMKTITLSDAAGGDICAISCSPFSKTLVSVATAGGTVGLVDLDKEKGLFRVLNVKVPLTSIAFSPEGAAIYLGTENGKLLLLDLRALDKPPKTVVISESGCRVEALCVQKKLKVQSDVKSATTARSAASSVETKRAVAAKAAGPAKASPSRLRPSTRTASGAITTPGRKVVTTKAATPPVKPADSKKVFSPVRDPLGNSTKDSDNISIDLETLTGARKDVKSVTPSKGSARPVRTSISSPRSPLVRSPPARSPPKSTFDRPASAASSRLRATTATSPKSATADAAARRARVVSSSRASVDATRPRRTSTASVAESISTAGRQGPSAKPRERTLSSASSRPRERPAAKSTRPSNVTSRPPSSLSQAYRAQSRTPSPELPDMGMDPRAAIVDLGLGSPNWAAPLDEEIDKGKGKAVGFKDDSDEEEEIEEISLEHKRLAAAAERERNFSMQVSPARRATSGLAHSPWQPSPLRRSMGPQPAPMPMPTSPGSSATAQDFLRNIVRDVMFDYQMETRQEMMGLHLDLVRMGRSWKTELRDLMDEYVGDLRDLRDENKRLREENEQLRRGY</sequence>
<dbReference type="PANTHER" id="PTHR44414:SF1">
    <property type="entry name" value="PROTEIN NEDD1"/>
    <property type="match status" value="1"/>
</dbReference>
<dbReference type="GO" id="GO:0036064">
    <property type="term" value="C:ciliary basal body"/>
    <property type="evidence" value="ECO:0007669"/>
    <property type="project" value="TreeGrafter"/>
</dbReference>
<feature type="compositionally biased region" description="Low complexity" evidence="2">
    <location>
        <begin position="485"/>
        <end position="495"/>
    </location>
</feature>
<dbReference type="OrthoDB" id="1602884at2759"/>
<dbReference type="GO" id="GO:0000922">
    <property type="term" value="C:spindle pole"/>
    <property type="evidence" value="ECO:0007669"/>
    <property type="project" value="TreeGrafter"/>
</dbReference>
<keyword evidence="4" id="KW-1185">Reference proteome</keyword>
<dbReference type="GO" id="GO:0005814">
    <property type="term" value="C:centriole"/>
    <property type="evidence" value="ECO:0007669"/>
    <property type="project" value="TreeGrafter"/>
</dbReference>
<feature type="compositionally biased region" description="Low complexity" evidence="2">
    <location>
        <begin position="454"/>
        <end position="478"/>
    </location>
</feature>
<dbReference type="AlphaFoldDB" id="A0A550C196"/>
<dbReference type="EMBL" id="VDMD01000034">
    <property type="protein sequence ID" value="TRM58575.1"/>
    <property type="molecule type" value="Genomic_DNA"/>
</dbReference>
<proteinExistence type="predicted"/>
<dbReference type="Proteomes" id="UP000320762">
    <property type="component" value="Unassembled WGS sequence"/>
</dbReference>
<dbReference type="InterPro" id="IPR052818">
    <property type="entry name" value="NEDD1_Spindle_Assembly"/>
</dbReference>
<dbReference type="GO" id="GO:0000278">
    <property type="term" value="P:mitotic cell cycle"/>
    <property type="evidence" value="ECO:0007669"/>
    <property type="project" value="TreeGrafter"/>
</dbReference>
<dbReference type="SUPFAM" id="SSF50978">
    <property type="entry name" value="WD40 repeat-like"/>
    <property type="match status" value="1"/>
</dbReference>
<evidence type="ECO:0000313" key="4">
    <source>
        <dbReference type="Proteomes" id="UP000320762"/>
    </source>
</evidence>
<dbReference type="SMART" id="SM00320">
    <property type="entry name" value="WD40"/>
    <property type="match status" value="4"/>
</dbReference>
<feature type="compositionally biased region" description="Polar residues" evidence="2">
    <location>
        <begin position="543"/>
        <end position="567"/>
    </location>
</feature>
<name>A0A550C196_9AGAR</name>
<keyword evidence="1" id="KW-0175">Coiled coil</keyword>
<dbReference type="PANTHER" id="PTHR44414">
    <property type="entry name" value="PROTEIN NEDD1"/>
    <property type="match status" value="1"/>
</dbReference>
<dbReference type="InterPro" id="IPR015943">
    <property type="entry name" value="WD40/YVTN_repeat-like_dom_sf"/>
</dbReference>
<dbReference type="GO" id="GO:0043015">
    <property type="term" value="F:gamma-tubulin binding"/>
    <property type="evidence" value="ECO:0007669"/>
    <property type="project" value="TreeGrafter"/>
</dbReference>
<dbReference type="InterPro" id="IPR001680">
    <property type="entry name" value="WD40_rpt"/>
</dbReference>
<accession>A0A550C196</accession>
<evidence type="ECO:0000256" key="2">
    <source>
        <dbReference type="SAM" id="MobiDB-lite"/>
    </source>
</evidence>
<reference evidence="3 4" key="1">
    <citation type="journal article" date="2019" name="New Phytol.">
        <title>Comparative genomics reveals unique wood-decay strategies and fruiting body development in the Schizophyllaceae.</title>
        <authorList>
            <person name="Almasi E."/>
            <person name="Sahu N."/>
            <person name="Krizsan K."/>
            <person name="Balint B."/>
            <person name="Kovacs G.M."/>
            <person name="Kiss B."/>
            <person name="Cseklye J."/>
            <person name="Drula E."/>
            <person name="Henrissat B."/>
            <person name="Nagy I."/>
            <person name="Chovatia M."/>
            <person name="Adam C."/>
            <person name="LaButti K."/>
            <person name="Lipzen A."/>
            <person name="Riley R."/>
            <person name="Grigoriev I.V."/>
            <person name="Nagy L.G."/>
        </authorList>
    </citation>
    <scope>NUCLEOTIDE SEQUENCE [LARGE SCALE GENOMIC DNA]</scope>
    <source>
        <strain evidence="3 4">NL-1724</strain>
    </source>
</reference>
<evidence type="ECO:0000256" key="1">
    <source>
        <dbReference type="SAM" id="Coils"/>
    </source>
</evidence>
<gene>
    <name evidence="3" type="ORF">BD626DRAFT_510726</name>
</gene>
<dbReference type="STRING" id="97359.A0A550C196"/>
<comment type="caution">
    <text evidence="3">The sequence shown here is derived from an EMBL/GenBank/DDBJ whole genome shotgun (WGS) entry which is preliminary data.</text>
</comment>
<dbReference type="GO" id="GO:0007020">
    <property type="term" value="P:microtubule nucleation"/>
    <property type="evidence" value="ECO:0007669"/>
    <property type="project" value="TreeGrafter"/>
</dbReference>
<feature type="compositionally biased region" description="Polar residues" evidence="2">
    <location>
        <begin position="501"/>
        <end position="514"/>
    </location>
</feature>